<dbReference type="GO" id="GO:0016787">
    <property type="term" value="F:hydrolase activity"/>
    <property type="evidence" value="ECO:0007669"/>
    <property type="project" value="UniProtKB-KW"/>
</dbReference>
<keyword evidence="2" id="KW-0472">Membrane</keyword>
<feature type="compositionally biased region" description="Polar residues" evidence="1">
    <location>
        <begin position="1"/>
        <end position="14"/>
    </location>
</feature>
<feature type="region of interest" description="Disordered" evidence="1">
    <location>
        <begin position="500"/>
        <end position="568"/>
    </location>
</feature>
<evidence type="ECO:0000313" key="3">
    <source>
        <dbReference type="EMBL" id="TWF91119.1"/>
    </source>
</evidence>
<evidence type="ECO:0000256" key="1">
    <source>
        <dbReference type="SAM" id="MobiDB-lite"/>
    </source>
</evidence>
<dbReference type="AlphaFoldDB" id="A0A561TVI4"/>
<dbReference type="PANTHER" id="PTHR43576:SF3">
    <property type="entry name" value="ALPHA-L-ARABINOFURANOSIDASE C"/>
    <property type="match status" value="1"/>
</dbReference>
<dbReference type="InterPro" id="IPR013780">
    <property type="entry name" value="Glyco_hydro_b"/>
</dbReference>
<feature type="region of interest" description="Disordered" evidence="1">
    <location>
        <begin position="1"/>
        <end position="25"/>
    </location>
</feature>
<name>A0A561TVI4_9ACTN</name>
<dbReference type="SUPFAM" id="SSF51445">
    <property type="entry name" value="(Trans)glycosidases"/>
    <property type="match status" value="1"/>
</dbReference>
<dbReference type="EMBL" id="VIWT01000002">
    <property type="protein sequence ID" value="TWF91119.1"/>
    <property type="molecule type" value="Genomic_DNA"/>
</dbReference>
<dbReference type="InterPro" id="IPR017853">
    <property type="entry name" value="GH"/>
</dbReference>
<sequence length="612" mass="61960">MSPDDSTTAAQPASQGRAARRNRTPRRLAAGAAAALLAGVGTGTLAPVASAASTVAVTVDAGTSLGTVPSTGVGLNTAVYDPNMNDPKASSLLKAAGIQELRYPGGSDADGYHWQSRTLAENGWVAPGTDFDSFMANAKSIGAQPIITANYGSGTPQEAADWVKYANVTKGYGVKYWEIGNEVYGNGHYQNGNGWEYDTHADKSPTEYANNLVAYAQAMKAVDPTVKIGAVLTTPGGYPDGTVGAGDSADWNNTVLSIAGKSIDFVIVHWYPGGTGAADLLNTPDRIPGITSALRSLIAKYAGARAASMEIAVTETDGDFSPAKTSQAAALYAPDTYMSWFEHGAVNVDWWDLHNGPGKPSTVNGETDYMDEGVLSSGTCTGGSPCEPALETPFPTYWGIRSLTALAHPGDTMVKSSSANASVAVHAVRTANGGLNVMLINKDPQNAAQVSLSYAGYTPAPGSVTTVSYTKGATDLTTAEQGTAAGQTLPPYSITTLQLKPASTTSAGSPSPAAPSTAPAPAPSAAVPVPSAGSSVGSRAQSEAGGAVGRPAQGSAAPTPSAKPTTTSTAGGLAFTGMGPGVLYSAVGGLIAVSAGSVLVLRGRRRKGAHGK</sequence>
<reference evidence="3 4" key="1">
    <citation type="submission" date="2019-06" db="EMBL/GenBank/DDBJ databases">
        <title>Sequencing the genomes of 1000 actinobacteria strains.</title>
        <authorList>
            <person name="Klenk H.-P."/>
        </authorList>
    </citation>
    <scope>NUCLEOTIDE SEQUENCE [LARGE SCALE GENOMIC DNA]</scope>
    <source>
        <strain evidence="3 4">DSM 44826</strain>
    </source>
</reference>
<dbReference type="GO" id="GO:0000272">
    <property type="term" value="P:polysaccharide catabolic process"/>
    <property type="evidence" value="ECO:0007669"/>
    <property type="project" value="TreeGrafter"/>
</dbReference>
<evidence type="ECO:0000256" key="2">
    <source>
        <dbReference type="SAM" id="Phobius"/>
    </source>
</evidence>
<dbReference type="InterPro" id="IPR006311">
    <property type="entry name" value="TAT_signal"/>
</dbReference>
<proteinExistence type="predicted"/>
<feature type="compositionally biased region" description="Low complexity" evidence="1">
    <location>
        <begin position="554"/>
        <end position="568"/>
    </location>
</feature>
<feature type="compositionally biased region" description="Low complexity" evidence="1">
    <location>
        <begin position="501"/>
        <end position="538"/>
    </location>
</feature>
<keyword evidence="2" id="KW-1133">Transmembrane helix</keyword>
<accession>A0A561TVI4</accession>
<dbReference type="PROSITE" id="PS51318">
    <property type="entry name" value="TAT"/>
    <property type="match status" value="1"/>
</dbReference>
<dbReference type="Proteomes" id="UP000317940">
    <property type="component" value="Unassembled WGS sequence"/>
</dbReference>
<dbReference type="PANTHER" id="PTHR43576">
    <property type="entry name" value="ALPHA-L-ARABINOFURANOSIDASE C-RELATED"/>
    <property type="match status" value="1"/>
</dbReference>
<dbReference type="Gene3D" id="3.20.20.80">
    <property type="entry name" value="Glycosidases"/>
    <property type="match status" value="1"/>
</dbReference>
<evidence type="ECO:0000313" key="4">
    <source>
        <dbReference type="Proteomes" id="UP000317940"/>
    </source>
</evidence>
<dbReference type="Gene3D" id="2.60.40.1180">
    <property type="entry name" value="Golgi alpha-mannosidase II"/>
    <property type="match status" value="1"/>
</dbReference>
<protein>
    <submittedName>
        <fullName evidence="3">Glycosyl hydrolase family 79</fullName>
    </submittedName>
</protein>
<keyword evidence="2" id="KW-0812">Transmembrane</keyword>
<feature type="transmembrane region" description="Helical" evidence="2">
    <location>
        <begin position="582"/>
        <end position="601"/>
    </location>
</feature>
<comment type="caution">
    <text evidence="3">The sequence shown here is derived from an EMBL/GenBank/DDBJ whole genome shotgun (WGS) entry which is preliminary data.</text>
</comment>
<gene>
    <name evidence="3" type="ORF">FHX73_12231</name>
</gene>
<keyword evidence="3" id="KW-0378">Hydrolase</keyword>
<keyword evidence="4" id="KW-1185">Reference proteome</keyword>
<dbReference type="RefSeq" id="WP_246213929.1">
    <property type="nucleotide sequence ID" value="NZ_BAAAMZ010000002.1"/>
</dbReference>
<organism evidence="3 4">
    <name type="scientific">Kitasatospora viridis</name>
    <dbReference type="NCBI Taxonomy" id="281105"/>
    <lineage>
        <taxon>Bacteria</taxon>
        <taxon>Bacillati</taxon>
        <taxon>Actinomycetota</taxon>
        <taxon>Actinomycetes</taxon>
        <taxon>Kitasatosporales</taxon>
        <taxon>Streptomycetaceae</taxon>
        <taxon>Kitasatospora</taxon>
    </lineage>
</organism>